<dbReference type="Proteomes" id="UP000261174">
    <property type="component" value="Unassembled WGS sequence"/>
</dbReference>
<keyword evidence="3" id="KW-1185">Reference proteome</keyword>
<accession>A0A3E1P134</accession>
<sequence>MRVQTLLGALFLLAGIFQMITAVLIYQGERHYILRFANRKIGIVIYIIFSILLFYLAYKTFNATPPDATPVKP</sequence>
<organism evidence="2 3">
    <name type="scientific">Chitinophaga silvisoli</name>
    <dbReference type="NCBI Taxonomy" id="2291814"/>
    <lineage>
        <taxon>Bacteria</taxon>
        <taxon>Pseudomonadati</taxon>
        <taxon>Bacteroidota</taxon>
        <taxon>Chitinophagia</taxon>
        <taxon>Chitinophagales</taxon>
        <taxon>Chitinophagaceae</taxon>
        <taxon>Chitinophaga</taxon>
    </lineage>
</organism>
<keyword evidence="1" id="KW-0812">Transmembrane</keyword>
<keyword evidence="1" id="KW-0472">Membrane</keyword>
<comment type="caution">
    <text evidence="2">The sequence shown here is derived from an EMBL/GenBank/DDBJ whole genome shotgun (WGS) entry which is preliminary data.</text>
</comment>
<protein>
    <submittedName>
        <fullName evidence="2">Uncharacterized protein</fullName>
    </submittedName>
</protein>
<proteinExistence type="predicted"/>
<evidence type="ECO:0000313" key="2">
    <source>
        <dbReference type="EMBL" id="RFM33834.1"/>
    </source>
</evidence>
<feature type="transmembrane region" description="Helical" evidence="1">
    <location>
        <begin position="6"/>
        <end position="26"/>
    </location>
</feature>
<dbReference type="RefSeq" id="WP_116854752.1">
    <property type="nucleotide sequence ID" value="NZ_QTJV01000006.1"/>
</dbReference>
<feature type="transmembrane region" description="Helical" evidence="1">
    <location>
        <begin position="38"/>
        <end position="58"/>
    </location>
</feature>
<dbReference type="EMBL" id="QTJV01000006">
    <property type="protein sequence ID" value="RFM33834.1"/>
    <property type="molecule type" value="Genomic_DNA"/>
</dbReference>
<gene>
    <name evidence="2" type="ORF">DXN04_17915</name>
</gene>
<evidence type="ECO:0000256" key="1">
    <source>
        <dbReference type="SAM" id="Phobius"/>
    </source>
</evidence>
<name>A0A3E1P134_9BACT</name>
<reference evidence="2 3" key="1">
    <citation type="submission" date="2018-08" db="EMBL/GenBank/DDBJ databases">
        <title>Chitinophaga sp. K20C18050901, a novel bacterium isolated from forest soil.</title>
        <authorList>
            <person name="Wang C."/>
        </authorList>
    </citation>
    <scope>NUCLEOTIDE SEQUENCE [LARGE SCALE GENOMIC DNA]</scope>
    <source>
        <strain evidence="2 3">K20C18050901</strain>
    </source>
</reference>
<evidence type="ECO:0000313" key="3">
    <source>
        <dbReference type="Proteomes" id="UP000261174"/>
    </source>
</evidence>
<keyword evidence="1" id="KW-1133">Transmembrane helix</keyword>
<dbReference type="AlphaFoldDB" id="A0A3E1P134"/>